<dbReference type="InterPro" id="IPR012910">
    <property type="entry name" value="Plug_dom"/>
</dbReference>
<keyword evidence="10 11" id="KW-0998">Cell outer membrane</keyword>
<organism evidence="16 17">
    <name type="scientific">Rhizorhabdus wittichii (strain DSM 6014 / CCUG 31198 / JCM 15750 / NBRC 105917 / EY 4224 / RW1)</name>
    <name type="common">Sphingomonas wittichii</name>
    <dbReference type="NCBI Taxonomy" id="392499"/>
    <lineage>
        <taxon>Bacteria</taxon>
        <taxon>Pseudomonadati</taxon>
        <taxon>Pseudomonadota</taxon>
        <taxon>Alphaproteobacteria</taxon>
        <taxon>Sphingomonadales</taxon>
        <taxon>Sphingomonadaceae</taxon>
        <taxon>Rhizorhabdus</taxon>
    </lineage>
</organism>
<evidence type="ECO:0000256" key="3">
    <source>
        <dbReference type="ARBA" id="ARBA00022452"/>
    </source>
</evidence>
<comment type="similarity">
    <text evidence="11 12">Belongs to the TonB-dependent receptor family.</text>
</comment>
<dbReference type="Pfam" id="PF07715">
    <property type="entry name" value="Plug"/>
    <property type="match status" value="1"/>
</dbReference>
<dbReference type="Pfam" id="PF00593">
    <property type="entry name" value="TonB_dep_Rec_b-barrel"/>
    <property type="match status" value="1"/>
</dbReference>
<evidence type="ECO:0000313" key="16">
    <source>
        <dbReference type="EMBL" id="ABQ70513.1"/>
    </source>
</evidence>
<proteinExistence type="inferred from homology"/>
<keyword evidence="9 11" id="KW-0472">Membrane</keyword>
<evidence type="ECO:0000256" key="11">
    <source>
        <dbReference type="PROSITE-ProRule" id="PRU01360"/>
    </source>
</evidence>
<dbReference type="KEGG" id="swi:Swit_4173"/>
<dbReference type="PANTHER" id="PTHR32552">
    <property type="entry name" value="FERRICHROME IRON RECEPTOR-RELATED"/>
    <property type="match status" value="1"/>
</dbReference>
<keyword evidence="13" id="KW-0732">Signal</keyword>
<evidence type="ECO:0000256" key="7">
    <source>
        <dbReference type="ARBA" id="ARBA00023065"/>
    </source>
</evidence>
<evidence type="ECO:0000259" key="14">
    <source>
        <dbReference type="Pfam" id="PF00593"/>
    </source>
</evidence>
<evidence type="ECO:0000256" key="4">
    <source>
        <dbReference type="ARBA" id="ARBA00022496"/>
    </source>
</evidence>
<comment type="subcellular location">
    <subcellularLocation>
        <location evidence="1 11">Cell outer membrane</location>
        <topology evidence="1 11">Multi-pass membrane protein</topology>
    </subcellularLocation>
</comment>
<accession>A0A9J9HF25</accession>
<keyword evidence="17" id="KW-1185">Reference proteome</keyword>
<evidence type="ECO:0000313" key="17">
    <source>
        <dbReference type="Proteomes" id="UP000001989"/>
    </source>
</evidence>
<dbReference type="GO" id="GO:0006826">
    <property type="term" value="P:iron ion transport"/>
    <property type="evidence" value="ECO:0007669"/>
    <property type="project" value="UniProtKB-KW"/>
</dbReference>
<dbReference type="InterPro" id="IPR000531">
    <property type="entry name" value="Beta-barrel_TonB"/>
</dbReference>
<reference evidence="16 17" key="1">
    <citation type="journal article" date="2010" name="J. Bacteriol.">
        <title>Genome sequence of the dioxin-mineralizing bacterium Sphingomonas wittichii RW1.</title>
        <authorList>
            <person name="Miller T.R."/>
            <person name="Delcher A.L."/>
            <person name="Salzberg S.L."/>
            <person name="Saunders E."/>
            <person name="Detter J.C."/>
            <person name="Halden R.U."/>
        </authorList>
    </citation>
    <scope>NUCLEOTIDE SEQUENCE [LARGE SCALE GENOMIC DNA]</scope>
    <source>
        <strain evidence="17">DSM 6014 / CCUG 31198 / JCM 15750 / NBRC 105917 / EY 4224 / RW1</strain>
    </source>
</reference>
<evidence type="ECO:0000256" key="8">
    <source>
        <dbReference type="ARBA" id="ARBA00023077"/>
    </source>
</evidence>
<dbReference type="GO" id="GO:0009279">
    <property type="term" value="C:cell outer membrane"/>
    <property type="evidence" value="ECO:0007669"/>
    <property type="project" value="UniProtKB-SubCell"/>
</dbReference>
<evidence type="ECO:0000256" key="5">
    <source>
        <dbReference type="ARBA" id="ARBA00022692"/>
    </source>
</evidence>
<keyword evidence="16" id="KW-0675">Receptor</keyword>
<evidence type="ECO:0000256" key="1">
    <source>
        <dbReference type="ARBA" id="ARBA00004571"/>
    </source>
</evidence>
<dbReference type="PANTHER" id="PTHR32552:SF81">
    <property type="entry name" value="TONB-DEPENDENT OUTER MEMBRANE RECEPTOR"/>
    <property type="match status" value="1"/>
</dbReference>
<gene>
    <name evidence="16" type="ordered locus">Swit_4173</name>
</gene>
<keyword evidence="4" id="KW-0410">Iron transport</keyword>
<protein>
    <submittedName>
        <fullName evidence="16">TonB-dependent receptor</fullName>
    </submittedName>
</protein>
<dbReference type="AlphaFoldDB" id="A0A9J9HF25"/>
<keyword evidence="6" id="KW-0408">Iron</keyword>
<feature type="signal peptide" evidence="13">
    <location>
        <begin position="1"/>
        <end position="22"/>
    </location>
</feature>
<name>A0A9J9HF25_RHIWR</name>
<dbReference type="Proteomes" id="UP000001989">
    <property type="component" value="Chromosome"/>
</dbReference>
<keyword evidence="7" id="KW-0406">Ion transport</keyword>
<dbReference type="SUPFAM" id="SSF56935">
    <property type="entry name" value="Porins"/>
    <property type="match status" value="1"/>
</dbReference>
<dbReference type="PROSITE" id="PS52016">
    <property type="entry name" value="TONB_DEPENDENT_REC_3"/>
    <property type="match status" value="1"/>
</dbReference>
<feature type="domain" description="TonB-dependent receptor-like beta-barrel" evidence="14">
    <location>
        <begin position="284"/>
        <end position="727"/>
    </location>
</feature>
<keyword evidence="3 11" id="KW-1134">Transmembrane beta strand</keyword>
<keyword evidence="2 11" id="KW-0813">Transport</keyword>
<dbReference type="Gene3D" id="2.40.170.20">
    <property type="entry name" value="TonB-dependent receptor, beta-barrel domain"/>
    <property type="match status" value="1"/>
</dbReference>
<dbReference type="InterPro" id="IPR036942">
    <property type="entry name" value="Beta-barrel_TonB_sf"/>
</dbReference>
<keyword evidence="8 12" id="KW-0798">TonB box</keyword>
<evidence type="ECO:0000256" key="9">
    <source>
        <dbReference type="ARBA" id="ARBA00023136"/>
    </source>
</evidence>
<feature type="chain" id="PRO_5039893864" evidence="13">
    <location>
        <begin position="23"/>
        <end position="763"/>
    </location>
</feature>
<dbReference type="InterPro" id="IPR039426">
    <property type="entry name" value="TonB-dep_rcpt-like"/>
</dbReference>
<evidence type="ECO:0000256" key="13">
    <source>
        <dbReference type="SAM" id="SignalP"/>
    </source>
</evidence>
<dbReference type="EMBL" id="CP000699">
    <property type="protein sequence ID" value="ABQ70513.1"/>
    <property type="molecule type" value="Genomic_DNA"/>
</dbReference>
<evidence type="ECO:0000256" key="2">
    <source>
        <dbReference type="ARBA" id="ARBA00022448"/>
    </source>
</evidence>
<evidence type="ECO:0000256" key="6">
    <source>
        <dbReference type="ARBA" id="ARBA00023004"/>
    </source>
</evidence>
<sequence length="763" mass="83028">MVRLILLTGVSIIAVHASTAMAQATGTDVGADDRLSEIVVTADRNERSLQDVPISISAFSAQALEKSNVTEAKDYLQFAPNIVFTEDGATGPRSIDVAIRGVGNIKSSDLVTTSSAIGYYIDELNVGAVANGTINPQMLDVERIEVLRGPQGTYFGRNSLGGAVSINTVRPKDRFEAEVSGSYGSFDTWDFRGILNVPLAEGLYVRGAYLHSESGGVVKNVNPNGAPDSGYVDNTARFALRAEPGSGLTIDASLSYTRENAGLDDTVPSGVIDNDTKQTLGNANLMPISQGLGFYPENQRLVNHNAPEYNRNRFLIANMRVKYEGELVDLSSVTGYLYSRNSRLFDQDNISADIFNRVVKGHTKSYSQELRIASKPGSSFKWTFGGLAARDYLEQFSNVYVGSARTYTDPLTGVTTRYLPDRFPDGFPLNQRNRTSKVNSYAVFGEGVYRLGRVSFTLGARYTRDKVQATQFGVLASNVPLPDAGASSSFNDFSPRLVVNYDVNDDVHLYTSVSSGYKAGGVDINRSVVRAFKPEKLWSYEAGFKTQLLDRRLRVNGALYYLDWKNIQVVSAFLADPNDISSSTQLTLNASKATSKGAELEVQALPMRGLQLGLNAGYLDAKFGAFPDAVVFGGGQFDLTGKRVPKSPKWNLSGNAEYGFDLTSSADAYVRAEAVYRSSLEGNLDATAAPLQGLAPFPYLSPSYTVVNVRAGLNAGPISAQVFVENLFKKDYFSGTYDHFGLAGIRLKPHPRLWGLRLTWKTN</sequence>
<evidence type="ECO:0000256" key="10">
    <source>
        <dbReference type="ARBA" id="ARBA00023237"/>
    </source>
</evidence>
<evidence type="ECO:0000256" key="12">
    <source>
        <dbReference type="RuleBase" id="RU003357"/>
    </source>
</evidence>
<evidence type="ECO:0000259" key="15">
    <source>
        <dbReference type="Pfam" id="PF07715"/>
    </source>
</evidence>
<keyword evidence="5 11" id="KW-0812">Transmembrane</keyword>
<feature type="domain" description="TonB-dependent receptor plug" evidence="15">
    <location>
        <begin position="49"/>
        <end position="163"/>
    </location>
</feature>